<dbReference type="Pfam" id="PF12840">
    <property type="entry name" value="HTH_20"/>
    <property type="match status" value="1"/>
</dbReference>
<dbReference type="InterPro" id="IPR011991">
    <property type="entry name" value="ArsR-like_HTH"/>
</dbReference>
<reference evidence="2" key="2">
    <citation type="submission" date="2011-01" db="EMBL/GenBank/DDBJ databases">
        <title>The complete genome of Deinococcus maricopensis DSM 21211.</title>
        <authorList>
            <consortium name="US DOE Joint Genome Institute (JGI-PGF)"/>
            <person name="Lucas S."/>
            <person name="Copeland A."/>
            <person name="Lapidus A."/>
            <person name="Goodwin L."/>
            <person name="Pitluck S."/>
            <person name="Kyrpides N."/>
            <person name="Mavromatis K."/>
            <person name="Pagani I."/>
            <person name="Ivanova N."/>
            <person name="Ovchinnikova G."/>
            <person name="Zeytun A."/>
            <person name="Detter J.C."/>
            <person name="Han C."/>
            <person name="Land M."/>
            <person name="Hauser L."/>
            <person name="Markowitz V."/>
            <person name="Cheng J.-F."/>
            <person name="Hugenholtz P."/>
            <person name="Woyke T."/>
            <person name="Wu D."/>
            <person name="Pukall R."/>
            <person name="Gehrich-Schroeter G."/>
            <person name="Brambilla E."/>
            <person name="Klenk H.-P."/>
            <person name="Eisen J.A."/>
        </authorList>
    </citation>
    <scope>NUCLEOTIDE SEQUENCE [LARGE SCALE GENOMIC DNA]</scope>
    <source>
        <strain evidence="2">DSM 21211 / LMG 22137 / NRRL B-23946 / LB-34</strain>
    </source>
</reference>
<dbReference type="OrthoDB" id="155998at2"/>
<dbReference type="InterPro" id="IPR036390">
    <property type="entry name" value="WH_DNA-bd_sf"/>
</dbReference>
<evidence type="ECO:0000313" key="1">
    <source>
        <dbReference type="EMBL" id="ADV67285.1"/>
    </source>
</evidence>
<dbReference type="AlphaFoldDB" id="E8U896"/>
<protein>
    <submittedName>
        <fullName evidence="1">Putative transcriptional regulator</fullName>
    </submittedName>
</protein>
<dbReference type="PANTHER" id="PTHR38600">
    <property type="entry name" value="TRANSCRIPTIONAL REGULATORY PROTEIN"/>
    <property type="match status" value="1"/>
</dbReference>
<dbReference type="KEGG" id="dmr:Deima_1636"/>
<dbReference type="InterPro" id="IPR036388">
    <property type="entry name" value="WH-like_DNA-bd_sf"/>
</dbReference>
<dbReference type="RefSeq" id="WP_013556790.1">
    <property type="nucleotide sequence ID" value="NC_014958.1"/>
</dbReference>
<dbReference type="eggNOG" id="COG2345">
    <property type="taxonomic scope" value="Bacteria"/>
</dbReference>
<dbReference type="EMBL" id="CP002454">
    <property type="protein sequence ID" value="ADV67285.1"/>
    <property type="molecule type" value="Genomic_DNA"/>
</dbReference>
<reference evidence="1 2" key="1">
    <citation type="journal article" date="2011" name="Stand. Genomic Sci.">
        <title>Complete genome sequence of Deinococcus maricopensis type strain (LB-34).</title>
        <authorList>
            <person name="Pukall R."/>
            <person name="Zeytun A."/>
            <person name="Lucas S."/>
            <person name="Lapidus A."/>
            <person name="Hammon N."/>
            <person name="Deshpande S."/>
            <person name="Nolan M."/>
            <person name="Cheng J.F."/>
            <person name="Pitluck S."/>
            <person name="Liolios K."/>
            <person name="Pagani I."/>
            <person name="Mikhailova N."/>
            <person name="Ivanova N."/>
            <person name="Mavromatis K."/>
            <person name="Pati A."/>
            <person name="Tapia R."/>
            <person name="Han C."/>
            <person name="Goodwin L."/>
            <person name="Chen A."/>
            <person name="Palaniappan K."/>
            <person name="Land M."/>
            <person name="Hauser L."/>
            <person name="Chang Y.J."/>
            <person name="Jeffries C.D."/>
            <person name="Brambilla E.M."/>
            <person name="Rohde M."/>
            <person name="Goker M."/>
            <person name="Detter J.C."/>
            <person name="Woyke T."/>
            <person name="Bristow J."/>
            <person name="Eisen J.A."/>
            <person name="Markowitz V."/>
            <person name="Hugenholtz P."/>
            <person name="Kyrpides N.C."/>
            <person name="Klenk H.P."/>
        </authorList>
    </citation>
    <scope>NUCLEOTIDE SEQUENCE [LARGE SCALE GENOMIC DNA]</scope>
    <source>
        <strain evidence="2">DSM 21211 / LMG 22137 / NRRL B-23946 / LB-34</strain>
    </source>
</reference>
<keyword evidence="2" id="KW-1185">Reference proteome</keyword>
<name>E8U896_DEIML</name>
<evidence type="ECO:0000313" key="2">
    <source>
        <dbReference type="Proteomes" id="UP000008635"/>
    </source>
</evidence>
<accession>E8U896</accession>
<sequence>MSAVPSAPAPAAPERTKTRLLELLKQQRCHTVQALADELGVSVPAARRHLADLTEAGLVEPSTEKPFGRGRPQNVYRLTERGEASFPKRYASLCVDVLEHVQALFGEGAVLQVMDARRAQLAREWAPLLQGDLPEKLTRLAQLLCDAGYAARATFENGHWYLIEGNCPNLTVARRYGELCAAELDLYRELLGVPVTRETRIACAAPSCRYRIG</sequence>
<dbReference type="Gene3D" id="1.10.10.10">
    <property type="entry name" value="Winged helix-like DNA-binding domain superfamily/Winged helix DNA-binding domain"/>
    <property type="match status" value="1"/>
</dbReference>
<dbReference type="STRING" id="709986.Deima_1636"/>
<gene>
    <name evidence="1" type="ordered locus">Deima_1636</name>
</gene>
<dbReference type="HOGENOM" id="CLU_078469_0_0_0"/>
<dbReference type="Proteomes" id="UP000008635">
    <property type="component" value="Chromosome"/>
</dbReference>
<proteinExistence type="predicted"/>
<dbReference type="SUPFAM" id="SSF46785">
    <property type="entry name" value="Winged helix' DNA-binding domain"/>
    <property type="match status" value="1"/>
</dbReference>
<dbReference type="PANTHER" id="PTHR38600:SF2">
    <property type="entry name" value="SLL0088 PROTEIN"/>
    <property type="match status" value="1"/>
</dbReference>
<dbReference type="CDD" id="cd00090">
    <property type="entry name" value="HTH_ARSR"/>
    <property type="match status" value="1"/>
</dbReference>
<organism evidence="1 2">
    <name type="scientific">Deinococcus maricopensis (strain DSM 21211 / LMG 22137 / NRRL B-23946 / LB-34)</name>
    <dbReference type="NCBI Taxonomy" id="709986"/>
    <lineage>
        <taxon>Bacteria</taxon>
        <taxon>Thermotogati</taxon>
        <taxon>Deinococcota</taxon>
        <taxon>Deinococci</taxon>
        <taxon>Deinococcales</taxon>
        <taxon>Deinococcaceae</taxon>
        <taxon>Deinococcus</taxon>
    </lineage>
</organism>